<organism evidence="2 3">
    <name type="scientific">Zancudomyces culisetae</name>
    <name type="common">Gut fungus</name>
    <name type="synonym">Smittium culisetae</name>
    <dbReference type="NCBI Taxonomy" id="1213189"/>
    <lineage>
        <taxon>Eukaryota</taxon>
        <taxon>Fungi</taxon>
        <taxon>Fungi incertae sedis</taxon>
        <taxon>Zoopagomycota</taxon>
        <taxon>Kickxellomycotina</taxon>
        <taxon>Harpellomycetes</taxon>
        <taxon>Harpellales</taxon>
        <taxon>Legeriomycetaceae</taxon>
        <taxon>Zancudomyces</taxon>
    </lineage>
</organism>
<gene>
    <name evidence="2" type="ORF">AX774_g2494</name>
</gene>
<evidence type="ECO:0000313" key="2">
    <source>
        <dbReference type="EMBL" id="OMH83993.1"/>
    </source>
</evidence>
<keyword evidence="3" id="KW-1185">Reference proteome</keyword>
<proteinExistence type="predicted"/>
<protein>
    <submittedName>
        <fullName evidence="2">Uncharacterized protein</fullName>
    </submittedName>
</protein>
<accession>A0A1R1PSW6</accession>
<keyword evidence="1" id="KW-0472">Membrane</keyword>
<reference evidence="3" key="1">
    <citation type="submission" date="2017-01" db="EMBL/GenBank/DDBJ databases">
        <authorList>
            <person name="Wang Y."/>
            <person name="White M."/>
            <person name="Kvist S."/>
            <person name="Moncalvo J.-M."/>
        </authorList>
    </citation>
    <scope>NUCLEOTIDE SEQUENCE [LARGE SCALE GENOMIC DNA]</scope>
    <source>
        <strain evidence="3">COL-18-3</strain>
    </source>
</reference>
<keyword evidence="1" id="KW-0812">Transmembrane</keyword>
<name>A0A1R1PSW6_ZANCU</name>
<keyword evidence="1" id="KW-1133">Transmembrane helix</keyword>
<evidence type="ECO:0000313" key="3">
    <source>
        <dbReference type="Proteomes" id="UP000188320"/>
    </source>
</evidence>
<evidence type="ECO:0000256" key="1">
    <source>
        <dbReference type="SAM" id="Phobius"/>
    </source>
</evidence>
<dbReference type="Proteomes" id="UP000188320">
    <property type="component" value="Unassembled WGS sequence"/>
</dbReference>
<feature type="transmembrane region" description="Helical" evidence="1">
    <location>
        <begin position="154"/>
        <end position="179"/>
    </location>
</feature>
<sequence>MLLFPIRIRGSVTNIAGFLPRFLTIPFPSPLFSAIPAFIECLPNDSAFANVDNGTSSLISDFLGRPRDFFPLPASTNDCPFCFLVSLPTGRFFSTNVGPPVPNPPPNSAARPLSVVPILSPIFIPGPLPNIPFVLFALPNTPPLLLKICCPSPLAINLFASLILLVSLSVFFGLPGFLALPSPPWLPWLLSLSLPLPLPSPLLLPCSFSNDRFDGLPTRRFTTGSPVPSTLLTFRGLPTGLFFPSSTPVFLISKLAFFVRSSNKLAPSGASPKSILSPFAGRPGFLFGCSSSVPPCACDCNCNCNCA</sequence>
<dbReference type="EMBL" id="LSSK01000272">
    <property type="protein sequence ID" value="OMH83993.1"/>
    <property type="molecule type" value="Genomic_DNA"/>
</dbReference>
<dbReference type="AlphaFoldDB" id="A0A1R1PSW6"/>
<comment type="caution">
    <text evidence="2">The sequence shown here is derived from an EMBL/GenBank/DDBJ whole genome shotgun (WGS) entry which is preliminary data.</text>
</comment>